<dbReference type="Gene3D" id="3.90.400.10">
    <property type="entry name" value="Oligo-1,6-glucosidase, Domain 2"/>
    <property type="match status" value="1"/>
</dbReference>
<evidence type="ECO:0000313" key="6">
    <source>
        <dbReference type="EMBL" id="GGI07862.1"/>
    </source>
</evidence>
<dbReference type="OrthoDB" id="9043248at2"/>
<dbReference type="AlphaFoldDB" id="A0A8J3ABW4"/>
<evidence type="ECO:0000256" key="3">
    <source>
        <dbReference type="ARBA" id="ARBA00023295"/>
    </source>
</evidence>
<comment type="similarity">
    <text evidence="1">Belongs to the glycosyl hydrolase 13 family.</text>
</comment>
<accession>A0A8J3ABW4</accession>
<feature type="region of interest" description="Disordered" evidence="4">
    <location>
        <begin position="474"/>
        <end position="494"/>
    </location>
</feature>
<dbReference type="GO" id="GO:0009313">
    <property type="term" value="P:oligosaccharide catabolic process"/>
    <property type="evidence" value="ECO:0007669"/>
    <property type="project" value="TreeGrafter"/>
</dbReference>
<dbReference type="Pfam" id="PF00128">
    <property type="entry name" value="Alpha-amylase"/>
    <property type="match status" value="1"/>
</dbReference>
<sequence>MSWWQGSVGYEIYVRSFADSDGDGMGDLPGVRERLPYLADLGVDLVWITPFYPSPQADHGYDVSDYLGVEPTYGTVDDVTALVERAHELGLRVVVDLVPNHSSSEHPWFRDALRGRDATHRDFYVWRDPAPDGGPPNNWVSNFGGPAWTLDEASGQYYMHLFLPEQPDLNWASDEVRAAFVDILDTWFARGVDGIRIDVAHSLVEDQQFRDNPVIVELGDDATPGERFKSFDHRYDQDQDGVLDVYREWHQVAARHDAMLLGEVYLLETDRLRRYVEGRDGLHLAFAFATLHAAWDAKEIRTTLGELVDAAGEHFAWPLGSHDDPRAASRFGGGERGAKRARAYLTLLCGLPGVPFLYQGDELGLDDGELADDTAQDPVAVRNPGAPGRDPVRTPMLWEPGDGFGFTTGTPWLPFGDNRGPQHTVASQQGVPGSPLERTRELLRVRRSLGVLAQDANWTWLDGASDVVAIRRNDADQPSDGADQPSDGADQPTGGADVVVAVHVGGDDADDVREVPLPAPGRLVYASDDGARVEGDTLFLPADVAAFVELAP</sequence>
<keyword evidence="2" id="KW-0378">Hydrolase</keyword>
<dbReference type="GO" id="GO:0004556">
    <property type="term" value="F:alpha-amylase activity"/>
    <property type="evidence" value="ECO:0007669"/>
    <property type="project" value="TreeGrafter"/>
</dbReference>
<feature type="domain" description="Glycosyl hydrolase family 13 catalytic" evidence="5">
    <location>
        <begin position="11"/>
        <end position="393"/>
    </location>
</feature>
<keyword evidence="3" id="KW-0326">Glycosidase</keyword>
<name>A0A8J3ABW4_9ACTN</name>
<dbReference type="InterPro" id="IPR017853">
    <property type="entry name" value="GH"/>
</dbReference>
<dbReference type="InterPro" id="IPR006047">
    <property type="entry name" value="GH13_cat_dom"/>
</dbReference>
<dbReference type="SMART" id="SM00642">
    <property type="entry name" value="Aamy"/>
    <property type="match status" value="1"/>
</dbReference>
<dbReference type="Proteomes" id="UP000650511">
    <property type="component" value="Unassembled WGS sequence"/>
</dbReference>
<gene>
    <name evidence="6" type="ORF">GCM10011354_26210</name>
</gene>
<evidence type="ECO:0000256" key="4">
    <source>
        <dbReference type="SAM" id="MobiDB-lite"/>
    </source>
</evidence>
<keyword evidence="7" id="KW-1185">Reference proteome</keyword>
<dbReference type="PANTHER" id="PTHR10357:SF179">
    <property type="entry name" value="NEUTRAL AND BASIC AMINO ACID TRANSPORT PROTEIN RBAT"/>
    <property type="match status" value="1"/>
</dbReference>
<dbReference type="PANTHER" id="PTHR10357">
    <property type="entry name" value="ALPHA-AMYLASE FAMILY MEMBER"/>
    <property type="match status" value="1"/>
</dbReference>
<evidence type="ECO:0000256" key="1">
    <source>
        <dbReference type="ARBA" id="ARBA00008061"/>
    </source>
</evidence>
<evidence type="ECO:0000256" key="2">
    <source>
        <dbReference type="ARBA" id="ARBA00022801"/>
    </source>
</evidence>
<evidence type="ECO:0000313" key="7">
    <source>
        <dbReference type="Proteomes" id="UP000650511"/>
    </source>
</evidence>
<protein>
    <submittedName>
        <fullName evidence="6">Alpha-amylase</fullName>
    </submittedName>
</protein>
<reference evidence="6" key="1">
    <citation type="journal article" date="2014" name="Int. J. Syst. Evol. Microbiol.">
        <title>Complete genome sequence of Corynebacterium casei LMG S-19264T (=DSM 44701T), isolated from a smear-ripened cheese.</title>
        <authorList>
            <consortium name="US DOE Joint Genome Institute (JGI-PGF)"/>
            <person name="Walter F."/>
            <person name="Albersmeier A."/>
            <person name="Kalinowski J."/>
            <person name="Ruckert C."/>
        </authorList>
    </citation>
    <scope>NUCLEOTIDE SEQUENCE</scope>
    <source>
        <strain evidence="6">CGMCC 1.14988</strain>
    </source>
</reference>
<comment type="caution">
    <text evidence="6">The sequence shown here is derived from an EMBL/GenBank/DDBJ whole genome shotgun (WGS) entry which is preliminary data.</text>
</comment>
<reference evidence="6" key="2">
    <citation type="submission" date="2020-09" db="EMBL/GenBank/DDBJ databases">
        <authorList>
            <person name="Sun Q."/>
            <person name="Zhou Y."/>
        </authorList>
    </citation>
    <scope>NUCLEOTIDE SEQUENCE</scope>
    <source>
        <strain evidence="6">CGMCC 1.14988</strain>
    </source>
</reference>
<proteinExistence type="inferred from homology"/>
<evidence type="ECO:0000259" key="5">
    <source>
        <dbReference type="SMART" id="SM00642"/>
    </source>
</evidence>
<dbReference type="RefSeq" id="WP_130651033.1">
    <property type="nucleotide sequence ID" value="NZ_BMHA01000009.1"/>
</dbReference>
<dbReference type="EMBL" id="BMHA01000009">
    <property type="protein sequence ID" value="GGI07862.1"/>
    <property type="molecule type" value="Genomic_DNA"/>
</dbReference>
<dbReference type="FunFam" id="3.90.400.10:FF:000002">
    <property type="entry name" value="Sucrose isomerase"/>
    <property type="match status" value="1"/>
</dbReference>
<organism evidence="6 7">
    <name type="scientific">Egicoccus halophilus</name>
    <dbReference type="NCBI Taxonomy" id="1670830"/>
    <lineage>
        <taxon>Bacteria</taxon>
        <taxon>Bacillati</taxon>
        <taxon>Actinomycetota</taxon>
        <taxon>Nitriliruptoria</taxon>
        <taxon>Egicoccales</taxon>
        <taxon>Egicoccaceae</taxon>
        <taxon>Egicoccus</taxon>
    </lineage>
</organism>
<dbReference type="InterPro" id="IPR045857">
    <property type="entry name" value="O16G_dom_2"/>
</dbReference>
<dbReference type="SUPFAM" id="SSF51445">
    <property type="entry name" value="(Trans)glycosidases"/>
    <property type="match status" value="1"/>
</dbReference>
<dbReference type="Gene3D" id="3.20.20.80">
    <property type="entry name" value="Glycosidases"/>
    <property type="match status" value="1"/>
</dbReference>